<sequence>MQKHQSILEGKKVVIIGGSAGIGLAAAIAAANSGALVIIASSDAERMEKALSQLPENASGICTDAGDEEQIKRLFEQTGFFDHLIYTAGETFYSGILSEIDIKSSKKFFDIRYWGAMAAVKYAAPYINPGGSITLTSGIAGQSPGKGWAIGASMTAAMEGFTRAMAIELAPIRVNAVSPGIVNTELWSLVPPEAREHLFSQAASQLPLGKIAGPQDLALTYLHLMEQNYMTGQTITVDGGGVLTNIYGRLQG</sequence>
<keyword evidence="2" id="KW-0560">Oxidoreductase</keyword>
<dbReference type="EMBL" id="CP117167">
    <property type="protein sequence ID" value="WCT14315.1"/>
    <property type="molecule type" value="Genomic_DNA"/>
</dbReference>
<organism evidence="4 5">
    <name type="scientific">Mucilaginibacter jinjuensis</name>
    <dbReference type="NCBI Taxonomy" id="1176721"/>
    <lineage>
        <taxon>Bacteria</taxon>
        <taxon>Pseudomonadati</taxon>
        <taxon>Bacteroidota</taxon>
        <taxon>Sphingobacteriia</taxon>
        <taxon>Sphingobacteriales</taxon>
        <taxon>Sphingobacteriaceae</taxon>
        <taxon>Mucilaginibacter</taxon>
    </lineage>
</organism>
<dbReference type="InterPro" id="IPR002347">
    <property type="entry name" value="SDR_fam"/>
</dbReference>
<evidence type="ECO:0000256" key="2">
    <source>
        <dbReference type="ARBA" id="ARBA00023002"/>
    </source>
</evidence>
<dbReference type="InterPro" id="IPR036291">
    <property type="entry name" value="NAD(P)-bd_dom_sf"/>
</dbReference>
<dbReference type="Proteomes" id="UP001216139">
    <property type="component" value="Chromosome"/>
</dbReference>
<keyword evidence="3" id="KW-1133">Transmembrane helix</keyword>
<evidence type="ECO:0000256" key="3">
    <source>
        <dbReference type="SAM" id="Phobius"/>
    </source>
</evidence>
<evidence type="ECO:0000313" key="4">
    <source>
        <dbReference type="EMBL" id="WCT14315.1"/>
    </source>
</evidence>
<dbReference type="Gene3D" id="3.40.50.720">
    <property type="entry name" value="NAD(P)-binding Rossmann-like Domain"/>
    <property type="match status" value="1"/>
</dbReference>
<name>A0ABY7TCS8_9SPHI</name>
<dbReference type="Pfam" id="PF13561">
    <property type="entry name" value="adh_short_C2"/>
    <property type="match status" value="1"/>
</dbReference>
<accession>A0ABY7TCS8</accession>
<keyword evidence="5" id="KW-1185">Reference proteome</keyword>
<dbReference type="RefSeq" id="WP_273632743.1">
    <property type="nucleotide sequence ID" value="NZ_CP117167.1"/>
</dbReference>
<comment type="similarity">
    <text evidence="1">Belongs to the short-chain dehydrogenases/reductases (SDR) family.</text>
</comment>
<keyword evidence="3" id="KW-0472">Membrane</keyword>
<evidence type="ECO:0000313" key="5">
    <source>
        <dbReference type="Proteomes" id="UP001216139"/>
    </source>
</evidence>
<keyword evidence="3" id="KW-0812">Transmembrane</keyword>
<dbReference type="PANTHER" id="PTHR43477:SF1">
    <property type="entry name" value="DIHYDROANTICAPSIN 7-DEHYDROGENASE"/>
    <property type="match status" value="1"/>
</dbReference>
<dbReference type="SUPFAM" id="SSF51735">
    <property type="entry name" value="NAD(P)-binding Rossmann-fold domains"/>
    <property type="match status" value="1"/>
</dbReference>
<dbReference type="PANTHER" id="PTHR43477">
    <property type="entry name" value="DIHYDROANTICAPSIN 7-DEHYDROGENASE"/>
    <property type="match status" value="1"/>
</dbReference>
<reference evidence="4 5" key="1">
    <citation type="submission" date="2023-02" db="EMBL/GenBank/DDBJ databases">
        <title>Genome sequence of Mucilaginibacter jinjuensis strain KACC 16571.</title>
        <authorList>
            <person name="Kim S."/>
            <person name="Heo J."/>
            <person name="Kwon S.-W."/>
        </authorList>
    </citation>
    <scope>NUCLEOTIDE SEQUENCE [LARGE SCALE GENOMIC DNA]</scope>
    <source>
        <strain evidence="4 5">KACC 16571</strain>
    </source>
</reference>
<proteinExistence type="inferred from homology"/>
<protein>
    <submittedName>
        <fullName evidence="4">SDR family oxidoreductase</fullName>
    </submittedName>
</protein>
<feature type="transmembrane region" description="Helical" evidence="3">
    <location>
        <begin position="12"/>
        <end position="39"/>
    </location>
</feature>
<dbReference type="InterPro" id="IPR051122">
    <property type="entry name" value="SDR_DHRS6-like"/>
</dbReference>
<gene>
    <name evidence="4" type="ORF">PQO05_10265</name>
</gene>
<dbReference type="PRINTS" id="PR00081">
    <property type="entry name" value="GDHRDH"/>
</dbReference>
<evidence type="ECO:0000256" key="1">
    <source>
        <dbReference type="ARBA" id="ARBA00006484"/>
    </source>
</evidence>